<evidence type="ECO:0000256" key="1">
    <source>
        <dbReference type="SAM" id="Phobius"/>
    </source>
</evidence>
<dbReference type="AlphaFoldDB" id="H5XEI5"/>
<evidence type="ECO:0000313" key="3">
    <source>
        <dbReference type="Proteomes" id="UP000002791"/>
    </source>
</evidence>
<keyword evidence="3" id="KW-1185">Reference proteome</keyword>
<keyword evidence="1" id="KW-1133">Transmembrane helix</keyword>
<evidence type="ECO:0000313" key="2">
    <source>
        <dbReference type="EMBL" id="EHR62464.1"/>
    </source>
</evidence>
<protein>
    <submittedName>
        <fullName evidence="2">Uncharacterized protein</fullName>
    </submittedName>
</protein>
<feature type="transmembrane region" description="Helical" evidence="1">
    <location>
        <begin position="17"/>
        <end position="38"/>
    </location>
</feature>
<dbReference type="HOGENOM" id="CLU_3011625_0_0_11"/>
<dbReference type="RefSeq" id="WP_005458277.1">
    <property type="nucleotide sequence ID" value="NZ_CM001440.1"/>
</dbReference>
<dbReference type="EMBL" id="CM001440">
    <property type="protein sequence ID" value="EHR62464.1"/>
    <property type="molecule type" value="Genomic_DNA"/>
</dbReference>
<name>H5XEI5_9PSEU</name>
<accession>H5XEI5</accession>
<gene>
    <name evidence="2" type="ORF">SaccyDRAFT_3637</name>
</gene>
<reference evidence="2 3" key="1">
    <citation type="submission" date="2011-11" db="EMBL/GenBank/DDBJ databases">
        <title>The Noncontiguous Finished sequence of Saccharomonospora cyanea NA-134.</title>
        <authorList>
            <consortium name="US DOE Joint Genome Institute"/>
            <person name="Lucas S."/>
            <person name="Han J."/>
            <person name="Lapidus A."/>
            <person name="Cheng J.-F."/>
            <person name="Goodwin L."/>
            <person name="Pitluck S."/>
            <person name="Peters L."/>
            <person name="Ovchinnikova G."/>
            <person name="Lu M."/>
            <person name="Detter J.C."/>
            <person name="Han C."/>
            <person name="Tapia R."/>
            <person name="Land M."/>
            <person name="Hauser L."/>
            <person name="Kyrpides N."/>
            <person name="Ivanova N."/>
            <person name="Pagani I."/>
            <person name="Brambilla E.-M."/>
            <person name="Klenk H.-P."/>
            <person name="Woyke T."/>
        </authorList>
    </citation>
    <scope>NUCLEOTIDE SEQUENCE [LARGE SCALE GENOMIC DNA]</scope>
    <source>
        <strain evidence="2 3">NA-134</strain>
    </source>
</reference>
<keyword evidence="1" id="KW-0472">Membrane</keyword>
<sequence length="56" mass="5481">MRGDPTRRGRRCGGAHWPWLAVVALVVAAAVVGLGLVATDPAVVGPGPGAAVPSAP</sequence>
<keyword evidence="1" id="KW-0812">Transmembrane</keyword>
<proteinExistence type="predicted"/>
<dbReference type="Proteomes" id="UP000002791">
    <property type="component" value="Chromosome"/>
</dbReference>
<organism evidence="2 3">
    <name type="scientific">Saccharomonospora cyanea NA-134</name>
    <dbReference type="NCBI Taxonomy" id="882082"/>
    <lineage>
        <taxon>Bacteria</taxon>
        <taxon>Bacillati</taxon>
        <taxon>Actinomycetota</taxon>
        <taxon>Actinomycetes</taxon>
        <taxon>Pseudonocardiales</taxon>
        <taxon>Pseudonocardiaceae</taxon>
        <taxon>Saccharomonospora</taxon>
    </lineage>
</organism>